<protein>
    <recommendedName>
        <fullName evidence="3">Lipoprotein</fullName>
    </recommendedName>
</protein>
<sequence length="407" mass="43690">MAGRARGWTGTVLCCALVAGCGGPALSGAGRPAEDAAVRRLLDRRAQAVTGADEEDYLATVDPDDKAAIRRERRTFENLDAVPLTSWEYRLTGFDRSGKERGTAAVELRYRLDGYDTAPVSAARTVTLDRRAGRWYVTGERPAAKAPGQLWEQGDVRVTKGADAIVLGVGRDADALREYARLADRAVAAVHRAWDRPWPRRLVVLVPASLQGMASLLGAPASDYRGIAAVTTGEVGGTAKTPADRIVVNPEAYGVLGDLGKQVVLTHEATHVATRAQTSAATPLWLSEGFADWSGYRGTGRTAAQAAPELHTAVRSGRLPAALPDDKEFGFASDADRLAQAYEGGWLACRMIAEQWGEAKLRDFYAAVGAHEERTGAVEAALRDVLGTGTEEFTAQWRDYVREQLGS</sequence>
<dbReference type="EMBL" id="MVFC01000014">
    <property type="protein sequence ID" value="OON77669.1"/>
    <property type="molecule type" value="Genomic_DNA"/>
</dbReference>
<comment type="caution">
    <text evidence="1">The sequence shown here is derived from an EMBL/GenBank/DDBJ whole genome shotgun (WGS) entry which is preliminary data.</text>
</comment>
<dbReference type="Proteomes" id="UP000190539">
    <property type="component" value="Unassembled WGS sequence"/>
</dbReference>
<accession>A0A1V4A6V0</accession>
<evidence type="ECO:0008006" key="3">
    <source>
        <dbReference type="Google" id="ProtNLM"/>
    </source>
</evidence>
<keyword evidence="2" id="KW-1185">Reference proteome</keyword>
<dbReference type="RefSeq" id="WP_077969220.1">
    <property type="nucleotide sequence ID" value="NZ_CP045178.1"/>
</dbReference>
<evidence type="ECO:0000313" key="1">
    <source>
        <dbReference type="EMBL" id="OON77669.1"/>
    </source>
</evidence>
<dbReference type="AlphaFoldDB" id="A0A1V4A6V0"/>
<name>A0A1V4A6V0_9ACTN</name>
<reference evidence="1 2" key="1">
    <citation type="submission" date="2017-02" db="EMBL/GenBank/DDBJ databases">
        <title>Draft Genome Sequence of Streptomyces tsukubaensis F601, a Producer of the immunosuppressant tacrolimus FK506.</title>
        <authorList>
            <person name="Zong G."/>
            <person name="Zhong C."/>
            <person name="Fu J."/>
            <person name="Qin R."/>
            <person name="Cao G."/>
        </authorList>
    </citation>
    <scope>NUCLEOTIDE SEQUENCE [LARGE SCALE GENOMIC DNA]</scope>
    <source>
        <strain evidence="1 2">F601</strain>
    </source>
</reference>
<proteinExistence type="predicted"/>
<organism evidence="1 2">
    <name type="scientific">Streptomyces tsukubensis</name>
    <dbReference type="NCBI Taxonomy" id="83656"/>
    <lineage>
        <taxon>Bacteria</taxon>
        <taxon>Bacillati</taxon>
        <taxon>Actinomycetota</taxon>
        <taxon>Actinomycetes</taxon>
        <taxon>Kitasatosporales</taxon>
        <taxon>Streptomycetaceae</taxon>
        <taxon>Streptomyces</taxon>
    </lineage>
</organism>
<dbReference type="PROSITE" id="PS51257">
    <property type="entry name" value="PROKAR_LIPOPROTEIN"/>
    <property type="match status" value="1"/>
</dbReference>
<evidence type="ECO:0000313" key="2">
    <source>
        <dbReference type="Proteomes" id="UP000190539"/>
    </source>
</evidence>
<dbReference type="STRING" id="83656.B1H18_18235"/>
<gene>
    <name evidence="1" type="ORF">B1H18_18235</name>
</gene>